<name>A0A4R4V1I1_9ACTN</name>
<proteinExistence type="predicted"/>
<reference evidence="2 3" key="1">
    <citation type="submission" date="2019-03" db="EMBL/GenBank/DDBJ databases">
        <title>Draft genome sequences of novel Actinobacteria.</title>
        <authorList>
            <person name="Sahin N."/>
            <person name="Ay H."/>
            <person name="Saygin H."/>
        </authorList>
    </citation>
    <scope>NUCLEOTIDE SEQUENCE [LARGE SCALE GENOMIC DNA]</scope>
    <source>
        <strain evidence="2 3">KC310</strain>
    </source>
</reference>
<dbReference type="AlphaFoldDB" id="A0A4R4V1I1"/>
<keyword evidence="3" id="KW-1185">Reference proteome</keyword>
<gene>
    <name evidence="2" type="ORF">E1292_33815</name>
</gene>
<feature type="chain" id="PRO_5020990122" description="Secreted protein" evidence="1">
    <location>
        <begin position="26"/>
        <end position="125"/>
    </location>
</feature>
<protein>
    <recommendedName>
        <fullName evidence="4">Secreted protein</fullName>
    </recommendedName>
</protein>
<dbReference type="Proteomes" id="UP000295258">
    <property type="component" value="Unassembled WGS sequence"/>
</dbReference>
<feature type="signal peptide" evidence="1">
    <location>
        <begin position="1"/>
        <end position="25"/>
    </location>
</feature>
<sequence>MKRSVTAILAATVTALTMAPTSADAAAARQRCNDISGSPLCIVVGGVNQTTFIRTYYHKRSGPKRYVGLYVALCDTAGRRVFNGYVSAGQVVTGGVRRWVSSGGCYIGFMRIGNAQYTTGRLIAR</sequence>
<evidence type="ECO:0008006" key="4">
    <source>
        <dbReference type="Google" id="ProtNLM"/>
    </source>
</evidence>
<organism evidence="2 3">
    <name type="scientific">Nonomuraea deserti</name>
    <dbReference type="NCBI Taxonomy" id="1848322"/>
    <lineage>
        <taxon>Bacteria</taxon>
        <taxon>Bacillati</taxon>
        <taxon>Actinomycetota</taxon>
        <taxon>Actinomycetes</taxon>
        <taxon>Streptosporangiales</taxon>
        <taxon>Streptosporangiaceae</taxon>
        <taxon>Nonomuraea</taxon>
    </lineage>
</organism>
<comment type="caution">
    <text evidence="2">The sequence shown here is derived from an EMBL/GenBank/DDBJ whole genome shotgun (WGS) entry which is preliminary data.</text>
</comment>
<accession>A0A4R4V1I1</accession>
<keyword evidence="1" id="KW-0732">Signal</keyword>
<dbReference type="RefSeq" id="WP_132600605.1">
    <property type="nucleotide sequence ID" value="NZ_SMKO01000127.1"/>
</dbReference>
<evidence type="ECO:0000313" key="3">
    <source>
        <dbReference type="Proteomes" id="UP000295258"/>
    </source>
</evidence>
<evidence type="ECO:0000313" key="2">
    <source>
        <dbReference type="EMBL" id="TDC98877.1"/>
    </source>
</evidence>
<dbReference type="EMBL" id="SMKO01000127">
    <property type="protein sequence ID" value="TDC98877.1"/>
    <property type="molecule type" value="Genomic_DNA"/>
</dbReference>
<evidence type="ECO:0000256" key="1">
    <source>
        <dbReference type="SAM" id="SignalP"/>
    </source>
</evidence>